<evidence type="ECO:0008006" key="4">
    <source>
        <dbReference type="Google" id="ProtNLM"/>
    </source>
</evidence>
<keyword evidence="3" id="KW-1185">Reference proteome</keyword>
<feature type="compositionally biased region" description="Polar residues" evidence="1">
    <location>
        <begin position="138"/>
        <end position="150"/>
    </location>
</feature>
<feature type="compositionally biased region" description="Basic and acidic residues" evidence="1">
    <location>
        <begin position="117"/>
        <end position="137"/>
    </location>
</feature>
<dbReference type="AlphaFoldDB" id="A0A1I3MNH0"/>
<reference evidence="3" key="1">
    <citation type="submission" date="2016-10" db="EMBL/GenBank/DDBJ databases">
        <authorList>
            <person name="Varghese N."/>
            <person name="Submissions S."/>
        </authorList>
    </citation>
    <scope>NUCLEOTIDE SEQUENCE [LARGE SCALE GENOMIC DNA]</scope>
    <source>
        <strain evidence="3">DSM 26348</strain>
    </source>
</reference>
<evidence type="ECO:0000256" key="1">
    <source>
        <dbReference type="SAM" id="MobiDB-lite"/>
    </source>
</evidence>
<name>A0A1I3MNH0_9PLAN</name>
<protein>
    <recommendedName>
        <fullName evidence="4">Glycine zipper domain-containing protein</fullName>
    </recommendedName>
</protein>
<dbReference type="STRING" id="1576369.SAMN05421753_11460"/>
<feature type="region of interest" description="Disordered" evidence="1">
    <location>
        <begin position="1"/>
        <end position="31"/>
    </location>
</feature>
<organism evidence="2 3">
    <name type="scientific">Planctomicrobium piriforme</name>
    <dbReference type="NCBI Taxonomy" id="1576369"/>
    <lineage>
        <taxon>Bacteria</taxon>
        <taxon>Pseudomonadati</taxon>
        <taxon>Planctomycetota</taxon>
        <taxon>Planctomycetia</taxon>
        <taxon>Planctomycetales</taxon>
        <taxon>Planctomycetaceae</taxon>
        <taxon>Planctomicrobium</taxon>
    </lineage>
</organism>
<dbReference type="RefSeq" id="WP_092052896.1">
    <property type="nucleotide sequence ID" value="NZ_FOQD01000014.1"/>
</dbReference>
<dbReference type="Proteomes" id="UP000199518">
    <property type="component" value="Unassembled WGS sequence"/>
</dbReference>
<proteinExistence type="predicted"/>
<evidence type="ECO:0000313" key="2">
    <source>
        <dbReference type="EMBL" id="SFI98547.1"/>
    </source>
</evidence>
<sequence length="170" mass="18105">MATRRDESSASKSARNADPITDESGAHPVGAGAGAALAGAAAGAAGGALGGPVGAVIGAVVGGVAGGLGGKAVAEQVDPTVETAYWKKQYPEAKYYDKKVDYSAVEPAYRYGWESRTAHADRSFEDAERDLEREWQQRRGNSNLSWQQARPATRDAWDRIDREYGRRAPH</sequence>
<dbReference type="EMBL" id="FOQD01000014">
    <property type="protein sequence ID" value="SFI98547.1"/>
    <property type="molecule type" value="Genomic_DNA"/>
</dbReference>
<evidence type="ECO:0000313" key="3">
    <source>
        <dbReference type="Proteomes" id="UP000199518"/>
    </source>
</evidence>
<dbReference type="OrthoDB" id="282393at2"/>
<accession>A0A1I3MNH0</accession>
<feature type="region of interest" description="Disordered" evidence="1">
    <location>
        <begin position="117"/>
        <end position="153"/>
    </location>
</feature>
<gene>
    <name evidence="2" type="ORF">SAMN05421753_11460</name>
</gene>